<feature type="compositionally biased region" description="Basic residues" evidence="1">
    <location>
        <begin position="40"/>
        <end position="49"/>
    </location>
</feature>
<dbReference type="EMBL" id="BAABME010001585">
    <property type="protein sequence ID" value="GAA0150406.1"/>
    <property type="molecule type" value="Genomic_DNA"/>
</dbReference>
<keyword evidence="3" id="KW-1185">Reference proteome</keyword>
<protein>
    <submittedName>
        <fullName evidence="2">Uncharacterized protein</fullName>
    </submittedName>
</protein>
<sequence length="196" mass="21822">MVPPDFAPASPLPSSLVTVPPVRPMLKRIASEFPTATSKPSKKVKKAIPPKKPSQVLARDFEEAETHSQEVGSQVGPVIPKVTSSAIVVEVTSSDTLSDPMANHLVPNLEVSPNSPWNAHKFHYHFTRPLFSKKMAAQYKSLCDPYVTLAQSMKHVVKRDALIIWPDEYQLKFQKKAFSHKNGLLKDLDTERTNLT</sequence>
<feature type="region of interest" description="Disordered" evidence="1">
    <location>
        <begin position="31"/>
        <end position="54"/>
    </location>
</feature>
<organism evidence="2 3">
    <name type="scientific">Lithospermum erythrorhizon</name>
    <name type="common">Purple gromwell</name>
    <name type="synonym">Lithospermum officinale var. erythrorhizon</name>
    <dbReference type="NCBI Taxonomy" id="34254"/>
    <lineage>
        <taxon>Eukaryota</taxon>
        <taxon>Viridiplantae</taxon>
        <taxon>Streptophyta</taxon>
        <taxon>Embryophyta</taxon>
        <taxon>Tracheophyta</taxon>
        <taxon>Spermatophyta</taxon>
        <taxon>Magnoliopsida</taxon>
        <taxon>eudicotyledons</taxon>
        <taxon>Gunneridae</taxon>
        <taxon>Pentapetalae</taxon>
        <taxon>asterids</taxon>
        <taxon>lamiids</taxon>
        <taxon>Boraginales</taxon>
        <taxon>Boraginaceae</taxon>
        <taxon>Boraginoideae</taxon>
        <taxon>Lithospermeae</taxon>
        <taxon>Lithospermum</taxon>
    </lineage>
</organism>
<dbReference type="Proteomes" id="UP001454036">
    <property type="component" value="Unassembled WGS sequence"/>
</dbReference>
<reference evidence="2 3" key="1">
    <citation type="submission" date="2024-01" db="EMBL/GenBank/DDBJ databases">
        <title>The complete chloroplast genome sequence of Lithospermum erythrorhizon: insights into the phylogenetic relationship among Boraginaceae species and the maternal lineages of purple gromwells.</title>
        <authorList>
            <person name="Okada T."/>
            <person name="Watanabe K."/>
        </authorList>
    </citation>
    <scope>NUCLEOTIDE SEQUENCE [LARGE SCALE GENOMIC DNA]</scope>
</reference>
<name>A0AAV3PGK0_LITER</name>
<proteinExistence type="predicted"/>
<evidence type="ECO:0000256" key="1">
    <source>
        <dbReference type="SAM" id="MobiDB-lite"/>
    </source>
</evidence>
<evidence type="ECO:0000313" key="3">
    <source>
        <dbReference type="Proteomes" id="UP001454036"/>
    </source>
</evidence>
<gene>
    <name evidence="2" type="ORF">LIER_09355</name>
</gene>
<evidence type="ECO:0000313" key="2">
    <source>
        <dbReference type="EMBL" id="GAA0150406.1"/>
    </source>
</evidence>
<dbReference type="AlphaFoldDB" id="A0AAV3PGK0"/>
<accession>A0AAV3PGK0</accession>
<comment type="caution">
    <text evidence="2">The sequence shown here is derived from an EMBL/GenBank/DDBJ whole genome shotgun (WGS) entry which is preliminary data.</text>
</comment>